<accession>A0A6B9L9P7</accession>
<name>A0A6B9L9P7_9CAUD</name>
<proteinExistence type="predicted"/>
<organism evidence="1 2">
    <name type="scientific">Flavobacterium phage vB_FspS_hattifnatt9-1</name>
    <dbReference type="NCBI Taxonomy" id="2686246"/>
    <lineage>
        <taxon>Viruses</taxon>
        <taxon>Duplodnaviria</taxon>
        <taxon>Heunggongvirae</taxon>
        <taxon>Uroviricota</taxon>
        <taxon>Caudoviricetes</taxon>
        <taxon>Hattifnattvirus</taxon>
        <taxon>Hattifnattvirus hattifnatt</taxon>
    </lineage>
</organism>
<evidence type="ECO:0000313" key="2">
    <source>
        <dbReference type="Proteomes" id="UP000464036"/>
    </source>
</evidence>
<protein>
    <submittedName>
        <fullName evidence="1">Uncharacterized protein</fullName>
    </submittedName>
</protein>
<reference evidence="1 2" key="1">
    <citation type="journal article" date="2020" name="Viruses">
        <title>Diversity and Host Interactions Among Virulent and Temperate Baltic Sea Flavobacterium Phages.</title>
        <authorList>
            <person name="Nilsson E."/>
            <person name="Bayfield O.W."/>
            <person name="Lundin D."/>
            <person name="Antson A.A."/>
            <person name="Holmfeldt K."/>
        </authorList>
    </citation>
    <scope>NUCLEOTIDE SEQUENCE [LARGE SCALE GENOMIC DNA]</scope>
</reference>
<sequence>MKVDEIDKMLNKKDISPELKKALEQRKKILVNDKEVTK</sequence>
<keyword evidence="2" id="KW-1185">Reference proteome</keyword>
<evidence type="ECO:0000313" key="1">
    <source>
        <dbReference type="EMBL" id="QHB38742.1"/>
    </source>
</evidence>
<dbReference type="EMBL" id="MN812207">
    <property type="protein sequence ID" value="QHB38742.1"/>
    <property type="molecule type" value="Genomic_DNA"/>
</dbReference>
<dbReference type="Proteomes" id="UP000464036">
    <property type="component" value="Segment"/>
</dbReference>
<gene>
    <name evidence="1" type="ORF">hattifnatt91_gp057</name>
</gene>